<dbReference type="PANTHER" id="PTHR19384">
    <property type="entry name" value="NITRIC OXIDE SYNTHASE-RELATED"/>
    <property type="match status" value="1"/>
</dbReference>
<evidence type="ECO:0000256" key="3">
    <source>
        <dbReference type="ARBA" id="ARBA00022827"/>
    </source>
</evidence>
<name>A0A7D9IT80_PARCT</name>
<evidence type="ECO:0000256" key="5">
    <source>
        <dbReference type="SAM" id="MobiDB-lite"/>
    </source>
</evidence>
<evidence type="ECO:0000313" key="7">
    <source>
        <dbReference type="Proteomes" id="UP001152795"/>
    </source>
</evidence>
<accession>A0A7D9IT80</accession>
<reference evidence="6" key="1">
    <citation type="submission" date="2020-04" db="EMBL/GenBank/DDBJ databases">
        <authorList>
            <person name="Alioto T."/>
            <person name="Alioto T."/>
            <person name="Gomez Garrido J."/>
        </authorList>
    </citation>
    <scope>NUCLEOTIDE SEQUENCE</scope>
    <source>
        <strain evidence="6">A484AB</strain>
    </source>
</reference>
<organism evidence="6 7">
    <name type="scientific">Paramuricea clavata</name>
    <name type="common">Red gorgonian</name>
    <name type="synonym">Violescent sea-whip</name>
    <dbReference type="NCBI Taxonomy" id="317549"/>
    <lineage>
        <taxon>Eukaryota</taxon>
        <taxon>Metazoa</taxon>
        <taxon>Cnidaria</taxon>
        <taxon>Anthozoa</taxon>
        <taxon>Octocorallia</taxon>
        <taxon>Malacalcyonacea</taxon>
        <taxon>Plexauridae</taxon>
        <taxon>Paramuricea</taxon>
    </lineage>
</organism>
<comment type="cofactor">
    <cofactor evidence="1">
        <name>FAD</name>
        <dbReference type="ChEBI" id="CHEBI:57692"/>
    </cofactor>
</comment>
<dbReference type="AlphaFoldDB" id="A0A7D9IT80"/>
<keyword evidence="2" id="KW-0285">Flavoprotein</keyword>
<dbReference type="OrthoDB" id="1856718at2759"/>
<evidence type="ECO:0000256" key="4">
    <source>
        <dbReference type="ARBA" id="ARBA00023002"/>
    </source>
</evidence>
<dbReference type="Gene3D" id="1.20.990.10">
    <property type="entry name" value="NADPH-cytochrome p450 Reductase, Chain A, domain 3"/>
    <property type="match status" value="1"/>
</dbReference>
<evidence type="ECO:0000256" key="2">
    <source>
        <dbReference type="ARBA" id="ARBA00022630"/>
    </source>
</evidence>
<comment type="caution">
    <text evidence="6">The sequence shown here is derived from an EMBL/GenBank/DDBJ whole genome shotgun (WGS) entry which is preliminary data.</text>
</comment>
<dbReference type="SUPFAM" id="SSF63380">
    <property type="entry name" value="Riboflavin synthase domain-like"/>
    <property type="match status" value="1"/>
</dbReference>
<dbReference type="Pfam" id="PF00667">
    <property type="entry name" value="FAD_binding_1"/>
    <property type="match status" value="1"/>
</dbReference>
<proteinExistence type="predicted"/>
<keyword evidence="4" id="KW-0560">Oxidoreductase</keyword>
<dbReference type="GO" id="GO:0050660">
    <property type="term" value="F:flavin adenine dinucleotide binding"/>
    <property type="evidence" value="ECO:0007669"/>
    <property type="project" value="TreeGrafter"/>
</dbReference>
<dbReference type="Proteomes" id="UP001152795">
    <property type="component" value="Unassembled WGS sequence"/>
</dbReference>
<keyword evidence="7" id="KW-1185">Reference proteome</keyword>
<dbReference type="PANTHER" id="PTHR19384:SF84">
    <property type="entry name" value="METHIONINE SYNTHASE REDUCTASE"/>
    <property type="match status" value="1"/>
</dbReference>
<dbReference type="GO" id="GO:0030586">
    <property type="term" value="F:[methionine synthase] reductase (NADPH) activity"/>
    <property type="evidence" value="ECO:0007669"/>
    <property type="project" value="TreeGrafter"/>
</dbReference>
<dbReference type="GO" id="GO:0010181">
    <property type="term" value="F:FMN binding"/>
    <property type="evidence" value="ECO:0007669"/>
    <property type="project" value="TreeGrafter"/>
</dbReference>
<feature type="non-terminal residue" evidence="6">
    <location>
        <position position="249"/>
    </location>
</feature>
<dbReference type="GO" id="GO:0009086">
    <property type="term" value="P:methionine biosynthetic process"/>
    <property type="evidence" value="ECO:0007669"/>
    <property type="project" value="TreeGrafter"/>
</dbReference>
<evidence type="ECO:0000256" key="1">
    <source>
        <dbReference type="ARBA" id="ARBA00001974"/>
    </source>
</evidence>
<protein>
    <submittedName>
        <fullName evidence="6">Methionine synthase reductase-like</fullName>
    </submittedName>
</protein>
<feature type="region of interest" description="Disordered" evidence="5">
    <location>
        <begin position="1"/>
        <end position="51"/>
    </location>
</feature>
<dbReference type="GO" id="GO:0050667">
    <property type="term" value="P:homocysteine metabolic process"/>
    <property type="evidence" value="ECO:0007669"/>
    <property type="project" value="TreeGrafter"/>
</dbReference>
<dbReference type="InterPro" id="IPR017938">
    <property type="entry name" value="Riboflavin_synthase-like_b-brl"/>
</dbReference>
<keyword evidence="3" id="KW-0274">FAD</keyword>
<dbReference type="EMBL" id="CACRXK020007690">
    <property type="protein sequence ID" value="CAB4012937.1"/>
    <property type="molecule type" value="Genomic_DNA"/>
</dbReference>
<gene>
    <name evidence="6" type="ORF">PACLA_8A045178</name>
</gene>
<dbReference type="InterPro" id="IPR003097">
    <property type="entry name" value="CysJ-like_FAD-binding"/>
</dbReference>
<dbReference type="InterPro" id="IPR023173">
    <property type="entry name" value="NADPH_Cyt_P450_Rdtase_alpha"/>
</dbReference>
<sequence length="249" mass="27306">MNEDDTLPNSSTDTTNDERPFQTTPTDGDRLPSSVDIANEGTSKPLIDKEVLQNDSAQQIHSVDKPSISEETKAVAQELKDKTPSLRISRAPLSESDLSIPILPASYLSITFTDVVRRDTSSCPWQGGVEFPGSASPITQSKIVSACLMTKDNAVKTAYCLTLDTGDIVLDYSPGDSFGIICPNNENEVEDLITRLDYQDQANHVFTLEAKETVGNKKRAKGRPDYIPQECTIRQALASCLEIRTVPRK</sequence>
<dbReference type="GO" id="GO:0005829">
    <property type="term" value="C:cytosol"/>
    <property type="evidence" value="ECO:0007669"/>
    <property type="project" value="TreeGrafter"/>
</dbReference>
<evidence type="ECO:0000313" key="6">
    <source>
        <dbReference type="EMBL" id="CAB4012937.1"/>
    </source>
</evidence>